<dbReference type="AlphaFoldDB" id="A0A6A4RWH0"/>
<gene>
    <name evidence="1" type="ORF">F2P81_024082</name>
</gene>
<dbReference type="EMBL" id="VEVO01000022">
    <property type="protein sequence ID" value="KAF0023452.1"/>
    <property type="molecule type" value="Genomic_DNA"/>
</dbReference>
<evidence type="ECO:0000313" key="1">
    <source>
        <dbReference type="EMBL" id="KAF0023452.1"/>
    </source>
</evidence>
<name>A0A6A4RWH0_SCOMX</name>
<protein>
    <submittedName>
        <fullName evidence="1">Uncharacterized protein</fullName>
    </submittedName>
</protein>
<reference evidence="1 2" key="1">
    <citation type="submission" date="2019-06" db="EMBL/GenBank/DDBJ databases">
        <title>Draft genomes of female and male turbot (Scophthalmus maximus).</title>
        <authorList>
            <person name="Xu H."/>
            <person name="Xu X.-W."/>
            <person name="Shao C."/>
            <person name="Chen S."/>
        </authorList>
    </citation>
    <scope>NUCLEOTIDE SEQUENCE [LARGE SCALE GENOMIC DNA]</scope>
    <source>
        <strain evidence="1">Ysfricsl-2016a</strain>
        <tissue evidence="1">Blood</tissue>
    </source>
</reference>
<accession>A0A6A4RWH0</accession>
<sequence length="268" mass="30440">MCCVGLRGLYLWTDVAASDTAFIFFRAVMYRSISEGGINHFDERYIRQQQIHRCVPTFDCAPLSLGTGLPQDMCSATASVPLLLREETGSAKCQRHTTNERFKCFGSISQLIRLRPITHPDPISYERAREKQQYRCQGKYRLLNVWPVKDRSYSSPAAVLNVACRSELLLNITVEIIFVLIFGCPEELRMTFGLKRQRTTSVALVVPGGIMVRPLPQRRCSGKMPVRTQVLHLRAPEDVVNTPVEITEEKKEARAAKLRLRFLAPKVN</sequence>
<evidence type="ECO:0000313" key="2">
    <source>
        <dbReference type="Proteomes" id="UP000438429"/>
    </source>
</evidence>
<dbReference type="Proteomes" id="UP000438429">
    <property type="component" value="Unassembled WGS sequence"/>
</dbReference>
<organism evidence="1 2">
    <name type="scientific">Scophthalmus maximus</name>
    <name type="common">Turbot</name>
    <name type="synonym">Psetta maxima</name>
    <dbReference type="NCBI Taxonomy" id="52904"/>
    <lineage>
        <taxon>Eukaryota</taxon>
        <taxon>Metazoa</taxon>
        <taxon>Chordata</taxon>
        <taxon>Craniata</taxon>
        <taxon>Vertebrata</taxon>
        <taxon>Euteleostomi</taxon>
        <taxon>Actinopterygii</taxon>
        <taxon>Neopterygii</taxon>
        <taxon>Teleostei</taxon>
        <taxon>Neoteleostei</taxon>
        <taxon>Acanthomorphata</taxon>
        <taxon>Carangaria</taxon>
        <taxon>Pleuronectiformes</taxon>
        <taxon>Pleuronectoidei</taxon>
        <taxon>Scophthalmidae</taxon>
        <taxon>Scophthalmus</taxon>
    </lineage>
</organism>
<comment type="caution">
    <text evidence="1">The sequence shown here is derived from an EMBL/GenBank/DDBJ whole genome shotgun (WGS) entry which is preliminary data.</text>
</comment>
<proteinExistence type="predicted"/>